<gene>
    <name evidence="8" type="ORF">IGX34_20265</name>
</gene>
<protein>
    <submittedName>
        <fullName evidence="8">Flagellar biosynthetic protein FliQ</fullName>
    </submittedName>
</protein>
<comment type="caution">
    <text evidence="8">The sequence shown here is derived from an EMBL/GenBank/DDBJ whole genome shotgun (WGS) entry which is preliminary data.</text>
</comment>
<keyword evidence="4 7" id="KW-0812">Transmembrane</keyword>
<proteinExistence type="inferred from homology"/>
<dbReference type="PANTHER" id="PTHR34040">
    <property type="entry name" value="FLAGELLAR BIOSYNTHETIC PROTEIN FLIQ"/>
    <property type="match status" value="1"/>
</dbReference>
<dbReference type="EMBL" id="JACZZA010000016">
    <property type="protein sequence ID" value="MBE1162725.1"/>
    <property type="molecule type" value="Genomic_DNA"/>
</dbReference>
<dbReference type="Proteomes" id="UP000651010">
    <property type="component" value="Unassembled WGS sequence"/>
</dbReference>
<feature type="transmembrane region" description="Helical" evidence="7">
    <location>
        <begin position="54"/>
        <end position="77"/>
    </location>
</feature>
<evidence type="ECO:0000256" key="5">
    <source>
        <dbReference type="ARBA" id="ARBA00022989"/>
    </source>
</evidence>
<keyword evidence="5 7" id="KW-1133">Transmembrane helix</keyword>
<evidence type="ECO:0000256" key="3">
    <source>
        <dbReference type="ARBA" id="ARBA00022475"/>
    </source>
</evidence>
<comment type="similarity">
    <text evidence="2">Belongs to the FliQ/MopD/SpaQ family.</text>
</comment>
<keyword evidence="8" id="KW-0966">Cell projection</keyword>
<dbReference type="RefSeq" id="WP_192557568.1">
    <property type="nucleotide sequence ID" value="NZ_JACZZA010000016.1"/>
</dbReference>
<comment type="subcellular location">
    <subcellularLocation>
        <location evidence="1">Cell membrane</location>
        <topology evidence="1">Multi-pass membrane protein</topology>
    </subcellularLocation>
</comment>
<reference evidence="8 9" key="1">
    <citation type="submission" date="2020-09" db="EMBL/GenBank/DDBJ databases">
        <title>Dyella sp. 7MK23 isolated from forest soil.</title>
        <authorList>
            <person name="Fu J."/>
        </authorList>
    </citation>
    <scope>NUCLEOTIDE SEQUENCE [LARGE SCALE GENOMIC DNA]</scope>
    <source>
        <strain evidence="8 9">7MK23</strain>
    </source>
</reference>
<dbReference type="PANTHER" id="PTHR34040:SF2">
    <property type="entry name" value="FLAGELLAR BIOSYNTHETIC PROTEIN FLIQ"/>
    <property type="match status" value="1"/>
</dbReference>
<accession>A0ABR9GFC6</accession>
<keyword evidence="8" id="KW-0282">Flagellum</keyword>
<name>A0ABR9GFC6_9GAMM</name>
<sequence length="87" mass="9271">MDGDTAMHLLSETLLTAAKVSAPILLATLVIGVVISILQVVTQIQEMTLTFIPKLITVVAMFLVTGAWMMAVVVAFSKHLFALIAGM</sequence>
<keyword evidence="3" id="KW-1003">Cell membrane</keyword>
<dbReference type="InterPro" id="IPR002191">
    <property type="entry name" value="Bac_export_3"/>
</dbReference>
<evidence type="ECO:0000256" key="4">
    <source>
        <dbReference type="ARBA" id="ARBA00022692"/>
    </source>
</evidence>
<dbReference type="PIRSF" id="PIRSF004669">
    <property type="entry name" value="FliQ"/>
    <property type="match status" value="1"/>
</dbReference>
<dbReference type="PRINTS" id="PR00952">
    <property type="entry name" value="TYPE3IMQPROT"/>
</dbReference>
<feature type="transmembrane region" description="Helical" evidence="7">
    <location>
        <begin position="20"/>
        <end position="42"/>
    </location>
</feature>
<dbReference type="Pfam" id="PF01313">
    <property type="entry name" value="Bac_export_3"/>
    <property type="match status" value="1"/>
</dbReference>
<evidence type="ECO:0000256" key="6">
    <source>
        <dbReference type="ARBA" id="ARBA00023136"/>
    </source>
</evidence>
<evidence type="ECO:0000256" key="7">
    <source>
        <dbReference type="SAM" id="Phobius"/>
    </source>
</evidence>
<evidence type="ECO:0000313" key="8">
    <source>
        <dbReference type="EMBL" id="MBE1162725.1"/>
    </source>
</evidence>
<evidence type="ECO:0000256" key="1">
    <source>
        <dbReference type="ARBA" id="ARBA00004651"/>
    </source>
</evidence>
<evidence type="ECO:0000256" key="2">
    <source>
        <dbReference type="ARBA" id="ARBA00006156"/>
    </source>
</evidence>
<evidence type="ECO:0000313" key="9">
    <source>
        <dbReference type="Proteomes" id="UP000651010"/>
    </source>
</evidence>
<keyword evidence="6 7" id="KW-0472">Membrane</keyword>
<keyword evidence="9" id="KW-1185">Reference proteome</keyword>
<keyword evidence="8" id="KW-0969">Cilium</keyword>
<organism evidence="8 9">
    <name type="scientific">Dyella acidiphila</name>
    <dbReference type="NCBI Taxonomy" id="2775866"/>
    <lineage>
        <taxon>Bacteria</taxon>
        <taxon>Pseudomonadati</taxon>
        <taxon>Pseudomonadota</taxon>
        <taxon>Gammaproteobacteria</taxon>
        <taxon>Lysobacterales</taxon>
        <taxon>Rhodanobacteraceae</taxon>
        <taxon>Dyella</taxon>
    </lineage>
</organism>